<evidence type="ECO:0000256" key="1">
    <source>
        <dbReference type="ARBA" id="ARBA00006739"/>
    </source>
</evidence>
<dbReference type="PANTHER" id="PTHR43630">
    <property type="entry name" value="POLY-BETA-1,6-N-ACETYL-D-GLUCOSAMINE SYNTHASE"/>
    <property type="match status" value="1"/>
</dbReference>
<feature type="transmembrane region" description="Helical" evidence="4">
    <location>
        <begin position="20"/>
        <end position="50"/>
    </location>
</feature>
<name>A0A365YJI6_9MICC</name>
<dbReference type="AlphaFoldDB" id="A0A365YJI6"/>
<dbReference type="EMBL" id="POAF01000002">
    <property type="protein sequence ID" value="RBM02709.1"/>
    <property type="molecule type" value="Genomic_DNA"/>
</dbReference>
<evidence type="ECO:0000256" key="3">
    <source>
        <dbReference type="ARBA" id="ARBA00022679"/>
    </source>
</evidence>
<dbReference type="Gene3D" id="3.90.550.10">
    <property type="entry name" value="Spore Coat Polysaccharide Biosynthesis Protein SpsA, Chain A"/>
    <property type="match status" value="1"/>
</dbReference>
<keyword evidence="7" id="KW-1185">Reference proteome</keyword>
<evidence type="ECO:0000256" key="2">
    <source>
        <dbReference type="ARBA" id="ARBA00022676"/>
    </source>
</evidence>
<dbReference type="RefSeq" id="WP_113606683.1">
    <property type="nucleotide sequence ID" value="NZ_CM125969.1"/>
</dbReference>
<keyword evidence="2" id="KW-0328">Glycosyltransferase</keyword>
<comment type="similarity">
    <text evidence="1">Belongs to the glycosyltransferase 2 family.</text>
</comment>
<keyword evidence="3 6" id="KW-0808">Transferase</keyword>
<keyword evidence="4" id="KW-0812">Transmembrane</keyword>
<protein>
    <submittedName>
        <fullName evidence="6">Glucosaminyltransferase</fullName>
    </submittedName>
</protein>
<evidence type="ECO:0000259" key="5">
    <source>
        <dbReference type="Pfam" id="PF00535"/>
    </source>
</evidence>
<dbReference type="InterPro" id="IPR029044">
    <property type="entry name" value="Nucleotide-diphossugar_trans"/>
</dbReference>
<dbReference type="PANTHER" id="PTHR43630:SF1">
    <property type="entry name" value="POLY-BETA-1,6-N-ACETYL-D-GLUCOSAMINE SYNTHASE"/>
    <property type="match status" value="1"/>
</dbReference>
<dbReference type="Pfam" id="PF00535">
    <property type="entry name" value="Glycos_transf_2"/>
    <property type="match status" value="1"/>
</dbReference>
<comment type="caution">
    <text evidence="6">The sequence shown here is derived from an EMBL/GenBank/DDBJ whole genome shotgun (WGS) entry which is preliminary data.</text>
</comment>
<dbReference type="GO" id="GO:0016757">
    <property type="term" value="F:glycosyltransferase activity"/>
    <property type="evidence" value="ECO:0007669"/>
    <property type="project" value="UniProtKB-KW"/>
</dbReference>
<dbReference type="SUPFAM" id="SSF53448">
    <property type="entry name" value="Nucleotide-diphospho-sugar transferases"/>
    <property type="match status" value="1"/>
</dbReference>
<evidence type="ECO:0000256" key="4">
    <source>
        <dbReference type="SAM" id="Phobius"/>
    </source>
</evidence>
<evidence type="ECO:0000313" key="6">
    <source>
        <dbReference type="EMBL" id="RBM02709.1"/>
    </source>
</evidence>
<keyword evidence="4" id="KW-0472">Membrane</keyword>
<accession>A0A365YJI6</accession>
<proteinExistence type="inferred from homology"/>
<reference evidence="6 7" key="1">
    <citation type="submission" date="2018-01" db="EMBL/GenBank/DDBJ databases">
        <title>Glutamicibacter soli strain NHPC-3 Whole genome sequence and assembly.</title>
        <authorList>
            <person name="Choudhury P."/>
            <person name="Gupta D."/>
            <person name="Sengupta K."/>
            <person name="Jawed A."/>
            <person name="Sultana N."/>
            <person name="Saha P."/>
        </authorList>
    </citation>
    <scope>NUCLEOTIDE SEQUENCE [LARGE SCALE GENOMIC DNA]</scope>
    <source>
        <strain evidence="6 7">NHPC-3</strain>
    </source>
</reference>
<evidence type="ECO:0000313" key="7">
    <source>
        <dbReference type="Proteomes" id="UP000252167"/>
    </source>
</evidence>
<organism evidence="6 7">
    <name type="scientific">Glutamicibacter soli</name>
    <dbReference type="NCBI Taxonomy" id="453836"/>
    <lineage>
        <taxon>Bacteria</taxon>
        <taxon>Bacillati</taxon>
        <taxon>Actinomycetota</taxon>
        <taxon>Actinomycetes</taxon>
        <taxon>Micrococcales</taxon>
        <taxon>Micrococcaceae</taxon>
        <taxon>Glutamicibacter</taxon>
    </lineage>
</organism>
<feature type="domain" description="Glycosyltransferase 2-like" evidence="5">
    <location>
        <begin position="71"/>
        <end position="198"/>
    </location>
</feature>
<dbReference type="CDD" id="cd06423">
    <property type="entry name" value="CESA_like"/>
    <property type="match status" value="1"/>
</dbReference>
<sequence length="427" mass="46665">MTEFLNGFFDGITTPIGMVVVGLFMVGGGLILGMGLVKLCFIPMSLAFVARERRRAKNNKQLVFESRPRVSIVVPGYNEEVVISNCVESILRSNYEDFEVILVDDGSTDGTARIMDEWAAKDHRVSSISQPNAGKGAALNRGFAASDGEVVLFVDADGVFGEETINEMLKGFNHPSIGAVCGDDRPVNLNTVQTRLLTVISHLGTGVVRRALALIGCLPIVSGNSGAFLRSALNVAGNLDERIIGEDLELTWRIHKAGYQVNFAPRALVYAESPSTLRGLWKQRVRWARGLLQTIKIHKSMHGNPRFGAFGFFLVFNTFNMVAMPVIQLLVLLSIPVMFLLGSNPIGDGVWAFLAWLGILVSIALAIYAIALNRAAADLRHLWTIPLWPIYSVLIGLTMLSALFKEITNKPANWNKLDRSGVVSVGR</sequence>
<feature type="transmembrane region" description="Helical" evidence="4">
    <location>
        <begin position="382"/>
        <end position="404"/>
    </location>
</feature>
<keyword evidence="4" id="KW-1133">Transmembrane helix</keyword>
<feature type="transmembrane region" description="Helical" evidence="4">
    <location>
        <begin position="350"/>
        <end position="370"/>
    </location>
</feature>
<dbReference type="InterPro" id="IPR001173">
    <property type="entry name" value="Glyco_trans_2-like"/>
</dbReference>
<gene>
    <name evidence="6" type="ORF">C1H84_04545</name>
</gene>
<dbReference type="Proteomes" id="UP000252167">
    <property type="component" value="Unassembled WGS sequence"/>
</dbReference>